<evidence type="ECO:0000256" key="3">
    <source>
        <dbReference type="ARBA" id="ARBA00022578"/>
    </source>
</evidence>
<dbReference type="GO" id="GO:0004803">
    <property type="term" value="F:transposase activity"/>
    <property type="evidence" value="ECO:0007669"/>
    <property type="project" value="UniProtKB-UniRule"/>
</dbReference>
<keyword evidence="4 6" id="KW-0238">DNA-binding</keyword>
<feature type="region of interest" description="Disordered" evidence="7">
    <location>
        <begin position="1"/>
        <end position="24"/>
    </location>
</feature>
<organism evidence="8 9">
    <name type="scientific">Pelagibius litoralis</name>
    <dbReference type="NCBI Taxonomy" id="374515"/>
    <lineage>
        <taxon>Bacteria</taxon>
        <taxon>Pseudomonadati</taxon>
        <taxon>Pseudomonadota</taxon>
        <taxon>Alphaproteobacteria</taxon>
        <taxon>Rhodospirillales</taxon>
        <taxon>Rhodovibrionaceae</taxon>
        <taxon>Pelagibius</taxon>
    </lineage>
</organism>
<protein>
    <recommendedName>
        <fullName evidence="6">Mutator family transposase</fullName>
    </recommendedName>
</protein>
<reference evidence="8" key="1">
    <citation type="submission" date="2020-03" db="EMBL/GenBank/DDBJ databases">
        <title>Genome of Pelagibius litoralis DSM 21314T.</title>
        <authorList>
            <person name="Wang G."/>
        </authorList>
    </citation>
    <scope>NUCLEOTIDE SEQUENCE</scope>
    <source>
        <strain evidence="8">DSM 21314</strain>
    </source>
</reference>
<dbReference type="InterPro" id="IPR001207">
    <property type="entry name" value="Transposase_mutator"/>
</dbReference>
<comment type="caution">
    <text evidence="8">The sequence shown here is derived from an EMBL/GenBank/DDBJ whole genome shotgun (WGS) entry which is preliminary data.</text>
</comment>
<feature type="region of interest" description="Disordered" evidence="7">
    <location>
        <begin position="333"/>
        <end position="356"/>
    </location>
</feature>
<evidence type="ECO:0000256" key="4">
    <source>
        <dbReference type="ARBA" id="ARBA00023125"/>
    </source>
</evidence>
<dbReference type="NCBIfam" id="NF033543">
    <property type="entry name" value="transpos_IS256"/>
    <property type="match status" value="1"/>
</dbReference>
<evidence type="ECO:0000313" key="8">
    <source>
        <dbReference type="EMBL" id="NIA70455.1"/>
    </source>
</evidence>
<evidence type="ECO:0000256" key="7">
    <source>
        <dbReference type="SAM" id="MobiDB-lite"/>
    </source>
</evidence>
<dbReference type="PANTHER" id="PTHR33217:SF8">
    <property type="entry name" value="MUTATOR FAMILY TRANSPOSASE"/>
    <property type="match status" value="1"/>
</dbReference>
<dbReference type="PANTHER" id="PTHR33217">
    <property type="entry name" value="TRANSPOSASE FOR INSERTION SEQUENCE ELEMENT IS1081"/>
    <property type="match status" value="1"/>
</dbReference>
<dbReference type="Pfam" id="PF00872">
    <property type="entry name" value="Transposase_mut"/>
    <property type="match status" value="1"/>
</dbReference>
<sequence length="356" mass="40331">MTWPITGSTGLGSENSRNSHSKKRILTESSSVEVAVPRDRSGSFEPQLVKKGQSRLPGFEAKVISLYARGMIQREIRTHFEEFYGISVSADLISRVTDAVIDEVKAWQTRPLDQIYPVIFFDALFVKVRDEGTVRNKAVYLAIGITMGGTKEILGLWIEQTEGAKFWLRVMNELRTRGIKDRLIAVVDGLKGFPQATNSVFPETQVQTCIVHLMRHGLSLCSFKDHREVAKGMKTIYRAEAAANRLTEFEQFWAAKYPSIAAGWRRNWEEIIPMFAFPPEIRLLIHTTNVMESLNRGLRKIIKTRGHFPNDQAATKLLFLALKNIEKRWKAAPQTHSTAQLRRGAQQDSHIGHSDA</sequence>
<evidence type="ECO:0000256" key="5">
    <source>
        <dbReference type="ARBA" id="ARBA00023172"/>
    </source>
</evidence>
<dbReference type="PROSITE" id="PS01007">
    <property type="entry name" value="TRANSPOSASE_MUTATOR"/>
    <property type="match status" value="1"/>
</dbReference>
<comment type="function">
    <text evidence="1 6">Required for the transposition of the insertion element.</text>
</comment>
<proteinExistence type="inferred from homology"/>
<keyword evidence="3 6" id="KW-0815">Transposition</keyword>
<comment type="similarity">
    <text evidence="2 6">Belongs to the transposase mutator family.</text>
</comment>
<gene>
    <name evidence="8" type="ORF">HBA54_17805</name>
</gene>
<evidence type="ECO:0000256" key="1">
    <source>
        <dbReference type="ARBA" id="ARBA00002190"/>
    </source>
</evidence>
<dbReference type="AlphaFoldDB" id="A0A967KDX6"/>
<dbReference type="EMBL" id="JAAQPH010000014">
    <property type="protein sequence ID" value="NIA70455.1"/>
    <property type="molecule type" value="Genomic_DNA"/>
</dbReference>
<dbReference type="GO" id="GO:0006313">
    <property type="term" value="P:DNA transposition"/>
    <property type="evidence" value="ECO:0007669"/>
    <property type="project" value="UniProtKB-UniRule"/>
</dbReference>
<feature type="compositionally biased region" description="Polar residues" evidence="7">
    <location>
        <begin position="1"/>
        <end position="18"/>
    </location>
</feature>
<name>A0A967KDX6_9PROT</name>
<keyword evidence="9" id="KW-1185">Reference proteome</keyword>
<keyword evidence="5 6" id="KW-0233">DNA recombination</keyword>
<dbReference type="Proteomes" id="UP000761264">
    <property type="component" value="Unassembled WGS sequence"/>
</dbReference>
<evidence type="ECO:0000256" key="2">
    <source>
        <dbReference type="ARBA" id="ARBA00010961"/>
    </source>
</evidence>
<dbReference type="GO" id="GO:0003677">
    <property type="term" value="F:DNA binding"/>
    <property type="evidence" value="ECO:0007669"/>
    <property type="project" value="UniProtKB-UniRule"/>
</dbReference>
<evidence type="ECO:0000256" key="6">
    <source>
        <dbReference type="RuleBase" id="RU365089"/>
    </source>
</evidence>
<accession>A0A967KDX6</accession>
<evidence type="ECO:0000313" key="9">
    <source>
        <dbReference type="Proteomes" id="UP000761264"/>
    </source>
</evidence>
<keyword evidence="6" id="KW-0814">Transposable element</keyword>